<protein>
    <recommendedName>
        <fullName evidence="3">Tetratricopeptide repeat protein</fullName>
    </recommendedName>
</protein>
<name>A0A6L6IV89_9RHOB</name>
<dbReference type="Proteomes" id="UP000478740">
    <property type="component" value="Unassembled WGS sequence"/>
</dbReference>
<sequence length="656" mass="71197">MTQEYPIWGFRQDRIGARLICLLDMLRISERFGGSSRYLWLSQPDGPYPELSDPAVFLGPTALAAHVTVVDHIPDRSGREVLRSTARNMNSQRFAQRLAGGERFLCDSMAELIRFMDEPAAAAAQQVRRIFEGLELAPQIRDAMAHAREKLAEAGGGQPIAIHVRRGDILDSNPWSYSCWPSKYVPDEFFRAFAAQTTGPVIAFSDTPAAVTHLAQGDPRIVPVAGLFDDPSLSAAQRDLLELLLMGGCDSVGAPVQSAFSQAASIIGGARIIGLPHMLAPGAKQAASDALLDRVIGQPDSFFAPGDLAQSVTYASAHAIATGRAAELVGALADRSDFMERFPFVYRELAVAAMAAGLKNRARRLARHGLTSDLMRSRDKPGCQQVLMVLGDDDIGPHPKDPSLEAQFVSLCFSGRAAQGLIVPALAHRLLSDGGPAAQALMLDPRLVADHQREGLDLLAQDDSARQGMTLPLWVLRSDWLELVTDQNIRRTLLVDIDLGQKLAPARDLLAATEAALAAGETPQADDLAQRRLGFCAAQLRLHGRLKRAFALLHWLDGLHPGDALTHKRLADACFTAGNAKAGWRWLDSAEALMPENALLRLSAAMRASETGDADGALTRLQQARQLWSDLELTGKITRRIRKLADPQPDLPKKRA</sequence>
<dbReference type="Gene3D" id="1.25.40.10">
    <property type="entry name" value="Tetratricopeptide repeat domain"/>
    <property type="match status" value="1"/>
</dbReference>
<keyword evidence="2" id="KW-1185">Reference proteome</keyword>
<evidence type="ECO:0000313" key="1">
    <source>
        <dbReference type="EMBL" id="MTH63541.1"/>
    </source>
</evidence>
<gene>
    <name evidence="1" type="ORF">GL284_04560</name>
</gene>
<dbReference type="AlphaFoldDB" id="A0A6L6IV89"/>
<dbReference type="EMBL" id="WMII01000003">
    <property type="protein sequence ID" value="MTH63541.1"/>
    <property type="molecule type" value="Genomic_DNA"/>
</dbReference>
<dbReference type="RefSeq" id="WP_155043458.1">
    <property type="nucleotide sequence ID" value="NZ_WMIH01000002.1"/>
</dbReference>
<evidence type="ECO:0000313" key="2">
    <source>
        <dbReference type="Proteomes" id="UP000478740"/>
    </source>
</evidence>
<dbReference type="InterPro" id="IPR011990">
    <property type="entry name" value="TPR-like_helical_dom_sf"/>
</dbReference>
<dbReference type="SUPFAM" id="SSF48452">
    <property type="entry name" value="TPR-like"/>
    <property type="match status" value="1"/>
</dbReference>
<accession>A0A6L6IV89</accession>
<proteinExistence type="predicted"/>
<comment type="caution">
    <text evidence="1">The sequence shown here is derived from an EMBL/GenBank/DDBJ whole genome shotgun (WGS) entry which is preliminary data.</text>
</comment>
<evidence type="ECO:0008006" key="3">
    <source>
        <dbReference type="Google" id="ProtNLM"/>
    </source>
</evidence>
<organism evidence="1 2">
    <name type="scientific">Paracoccus shanxieyensis</name>
    <dbReference type="NCBI Taxonomy" id="2675752"/>
    <lineage>
        <taxon>Bacteria</taxon>
        <taxon>Pseudomonadati</taxon>
        <taxon>Pseudomonadota</taxon>
        <taxon>Alphaproteobacteria</taxon>
        <taxon>Rhodobacterales</taxon>
        <taxon>Paracoccaceae</taxon>
        <taxon>Paracoccus</taxon>
    </lineage>
</organism>
<reference evidence="1 2" key="1">
    <citation type="submission" date="2019-11" db="EMBL/GenBank/DDBJ databases">
        <authorList>
            <person name="Dong K."/>
        </authorList>
    </citation>
    <scope>NUCLEOTIDE SEQUENCE [LARGE SCALE GENOMIC DNA]</scope>
    <source>
        <strain evidence="1 2">DK608</strain>
    </source>
</reference>